<evidence type="ECO:0000313" key="7">
    <source>
        <dbReference type="EnsemblMetazoa" id="CLYHEMP015196.1"/>
    </source>
</evidence>
<feature type="transmembrane region" description="Helical" evidence="6">
    <location>
        <begin position="722"/>
        <end position="742"/>
    </location>
</feature>
<feature type="transmembrane region" description="Helical" evidence="6">
    <location>
        <begin position="132"/>
        <end position="149"/>
    </location>
</feature>
<dbReference type="RefSeq" id="XP_066923823.1">
    <property type="nucleotide sequence ID" value="XM_067067722.1"/>
</dbReference>
<feature type="transmembrane region" description="Helical" evidence="6">
    <location>
        <begin position="590"/>
        <end position="607"/>
    </location>
</feature>
<evidence type="ECO:0000256" key="5">
    <source>
        <dbReference type="SAM" id="MobiDB-lite"/>
    </source>
</evidence>
<proteinExistence type="predicted"/>
<evidence type="ECO:0000256" key="2">
    <source>
        <dbReference type="ARBA" id="ARBA00022692"/>
    </source>
</evidence>
<feature type="transmembrane region" description="Helical" evidence="6">
    <location>
        <begin position="656"/>
        <end position="680"/>
    </location>
</feature>
<feature type="transmembrane region" description="Helical" evidence="6">
    <location>
        <begin position="627"/>
        <end position="644"/>
    </location>
</feature>
<dbReference type="OrthoDB" id="422206at2759"/>
<dbReference type="PANTHER" id="PTHR10924:SF27">
    <property type="entry name" value="SOLUTE CARRIER FAMILY 49 MEMBER 4"/>
    <property type="match status" value="1"/>
</dbReference>
<evidence type="ECO:0000256" key="6">
    <source>
        <dbReference type="SAM" id="Phobius"/>
    </source>
</evidence>
<dbReference type="SUPFAM" id="SSF103473">
    <property type="entry name" value="MFS general substrate transporter"/>
    <property type="match status" value="2"/>
</dbReference>
<keyword evidence="2 6" id="KW-0812">Transmembrane</keyword>
<feature type="compositionally biased region" description="Basic residues" evidence="5">
    <location>
        <begin position="24"/>
        <end position="39"/>
    </location>
</feature>
<dbReference type="InterPro" id="IPR049680">
    <property type="entry name" value="FLVCR1-2_SLC49-like"/>
</dbReference>
<dbReference type="InterPro" id="IPR036259">
    <property type="entry name" value="MFS_trans_sf"/>
</dbReference>
<evidence type="ECO:0000256" key="1">
    <source>
        <dbReference type="ARBA" id="ARBA00004141"/>
    </source>
</evidence>
<dbReference type="InterPro" id="IPR013320">
    <property type="entry name" value="ConA-like_dom_sf"/>
</dbReference>
<feature type="transmembrane region" description="Helical" evidence="6">
    <location>
        <begin position="748"/>
        <end position="768"/>
    </location>
</feature>
<keyword evidence="8" id="KW-1185">Reference proteome</keyword>
<evidence type="ECO:0000256" key="3">
    <source>
        <dbReference type="ARBA" id="ARBA00022989"/>
    </source>
</evidence>
<dbReference type="InterPro" id="IPR011701">
    <property type="entry name" value="MFS"/>
</dbReference>
<feature type="transmembrane region" description="Helical" evidence="6">
    <location>
        <begin position="262"/>
        <end position="285"/>
    </location>
</feature>
<keyword evidence="3 6" id="KW-1133">Transmembrane helix</keyword>
<name>A0A7M6DLP4_9CNID</name>
<dbReference type="GeneID" id="136811117"/>
<dbReference type="AlphaFoldDB" id="A0A7M6DLP4"/>
<dbReference type="GO" id="GO:0022857">
    <property type="term" value="F:transmembrane transporter activity"/>
    <property type="evidence" value="ECO:0007669"/>
    <property type="project" value="InterPro"/>
</dbReference>
<dbReference type="SUPFAM" id="SSF49899">
    <property type="entry name" value="Concanavalin A-like lectins/glucanases"/>
    <property type="match status" value="1"/>
</dbReference>
<dbReference type="GO" id="GO:0016020">
    <property type="term" value="C:membrane"/>
    <property type="evidence" value="ECO:0007669"/>
    <property type="project" value="UniProtKB-SubCell"/>
</dbReference>
<protein>
    <submittedName>
        <fullName evidence="7">Uncharacterized protein</fullName>
    </submittedName>
</protein>
<evidence type="ECO:0000256" key="4">
    <source>
        <dbReference type="ARBA" id="ARBA00023136"/>
    </source>
</evidence>
<evidence type="ECO:0000313" key="8">
    <source>
        <dbReference type="Proteomes" id="UP000594262"/>
    </source>
</evidence>
<accession>A0A7M6DLP4</accession>
<comment type="subcellular location">
    <subcellularLocation>
        <location evidence="1">Membrane</location>
        <topology evidence="1">Multi-pass membrane protein</topology>
    </subcellularLocation>
</comment>
<organism evidence="7 8">
    <name type="scientific">Clytia hemisphaerica</name>
    <dbReference type="NCBI Taxonomy" id="252671"/>
    <lineage>
        <taxon>Eukaryota</taxon>
        <taxon>Metazoa</taxon>
        <taxon>Cnidaria</taxon>
        <taxon>Hydrozoa</taxon>
        <taxon>Hydroidolina</taxon>
        <taxon>Leptothecata</taxon>
        <taxon>Obeliida</taxon>
        <taxon>Clytiidae</taxon>
        <taxon>Clytia</taxon>
    </lineage>
</organism>
<dbReference type="EnsemblMetazoa" id="CLYHEMT015196.1">
    <property type="protein sequence ID" value="CLYHEMP015196.1"/>
    <property type="gene ID" value="CLYHEMG015196"/>
</dbReference>
<reference evidence="7" key="1">
    <citation type="submission" date="2021-01" db="UniProtKB">
        <authorList>
            <consortium name="EnsemblMetazoa"/>
        </authorList>
    </citation>
    <scope>IDENTIFICATION</scope>
</reference>
<feature type="region of interest" description="Disordered" evidence="5">
    <location>
        <begin position="91"/>
        <end position="111"/>
    </location>
</feature>
<dbReference type="Pfam" id="PF07690">
    <property type="entry name" value="MFS_1"/>
    <property type="match status" value="2"/>
</dbReference>
<feature type="compositionally biased region" description="Acidic residues" evidence="5">
    <location>
        <begin position="100"/>
        <end position="111"/>
    </location>
</feature>
<feature type="transmembrane region" description="Helical" evidence="6">
    <location>
        <begin position="200"/>
        <end position="217"/>
    </location>
</feature>
<feature type="transmembrane region" description="Helical" evidence="6">
    <location>
        <begin position="170"/>
        <end position="188"/>
    </location>
</feature>
<feature type="transmembrane region" description="Helical" evidence="6">
    <location>
        <begin position="686"/>
        <end position="710"/>
    </location>
</feature>
<keyword evidence="4 6" id="KW-0472">Membrane</keyword>
<dbReference type="Gene3D" id="1.20.1250.20">
    <property type="entry name" value="MFS general substrate transporter like domains"/>
    <property type="match status" value="2"/>
</dbReference>
<dbReference type="PANTHER" id="PTHR10924">
    <property type="entry name" value="MAJOR FACILITATOR SUPERFAMILY PROTEIN-RELATED"/>
    <property type="match status" value="1"/>
</dbReference>
<dbReference type="Proteomes" id="UP000594262">
    <property type="component" value="Unplaced"/>
</dbReference>
<feature type="region of interest" description="Disordered" evidence="5">
    <location>
        <begin position="18"/>
        <end position="42"/>
    </location>
</feature>
<sequence>MERAASVGSLLWILHPNSADPNNKHNHHHSSQRHLSPHRPRSELFHHPRHREQRSNTINHVTPKLIVTSHHTDGESEEEIVLNDHHEFSQPCENDYHEENESESSCCDEDQQTPCLEKNEDEDQTKVYKRRFYILFIFSLIAFMQYCCWNTFGPISTTCMEVFGWKESEIAIMASLDPITYIFTIYAFSWLMDTKGMRKAMLVTSFFMAFGTGLRCFTSNNEFATWTMAMGQFFNGLAGPVTQAGPPVISSLWFPANERTTATALASLTGSMGVAVSFLIGPSFVKEIPRRFWQREIHDTNETLNHATELLFTSSKRFIKNEDLFIQIQKHDNPNQPNTPSNENTTLTSDPVNLNDLLFTNCFTQPYTKCYNGITFITWIHVHQIGNRQVLLQSSAPQRRLAISVANSASERPELLITLQTSEIWTCKLPIKLQQWFMLTVTWHSKHGLMAYLNNTMAAQPIKFSLPMVTKDLTNQQQRAGRHLPKMEKIASLRDVMFAEKAIQHSDVVAIFLNKTRSDTERNELEAIKQDRKSSIMNLLYIEFGINSFLFLCVVLHYPDKPPLPPSLSGHVERENFVKGLKLLMRNRQFWMLCLIYGLTTGVYSGWGAVLNVNLSKFGVTQKNSGWIGFYTVFAGVGAGMLLARFADMFAGRMKLLLLFLLTGASAFFLWFALLCLRIITYSKESLYQAAIFGGFFISGTIPIFYELTIEQTYPVAEGTTTGLLTLINNIVTVLFLVVLIIPNVGTLWMNWVLFGSCVICLPILIFLKTKYNRLHIDIEYKNNGHIESENSSEELNIKLDSKKITLLDDEKNSENFGEFTSPLTKKKSPKHKFKLCSKKCTSALKTAAIPSITRIDASLWSVEHNERNSIYQKMDRERAD</sequence>